<dbReference type="InterPro" id="IPR003501">
    <property type="entry name" value="PTS_EIIB_2/3"/>
</dbReference>
<dbReference type="PROSITE" id="PS51372">
    <property type="entry name" value="PRD_2"/>
    <property type="match status" value="2"/>
</dbReference>
<feature type="domain" description="PTS EIIB type-2" evidence="6">
    <location>
        <begin position="434"/>
        <end position="524"/>
    </location>
</feature>
<dbReference type="SUPFAM" id="SSF63520">
    <property type="entry name" value="PTS-regulatory domain, PRD"/>
    <property type="match status" value="2"/>
</dbReference>
<dbReference type="Gene3D" id="3.40.930.10">
    <property type="entry name" value="Mannitol-specific EII, Chain A"/>
    <property type="match status" value="1"/>
</dbReference>
<evidence type="ECO:0000259" key="7">
    <source>
        <dbReference type="PROSITE" id="PS51372"/>
    </source>
</evidence>
<dbReference type="Pfam" id="PF00359">
    <property type="entry name" value="PTS_EIIA_2"/>
    <property type="match status" value="1"/>
</dbReference>
<dbReference type="InterPro" id="IPR050661">
    <property type="entry name" value="BglG_antiterminators"/>
</dbReference>
<evidence type="ECO:0000256" key="1">
    <source>
        <dbReference type="ARBA" id="ARBA00022679"/>
    </source>
</evidence>
<sequence>MKIDNLTSREKKIIKILINRNEYLTVKDLADQLGVSERTISREMASLKKSFKDSDLNIISKPSVGTTVTGDEEILKQYQKKLSEKDSLSEYSPVGRKRYIIKQFIFSDRFQKLTALAHQLAVTEATISYDLNKVAEWFEKRGLELNRKQGIGVFLEGSEENFRRAVIDFLYEDFGEEKVLDIIRNNVDSNLNENRNETEISKTKLDILNFISYETSNKIEKSINQILKQNDFQMVNSSYIGLLIHLALAIKRLENNEEISIETEKLETLKRTKEYKLAEKIAARLEKIFELTIPEDEKAFITMHLKGAKIRKNVEMIEEPLADEELEAIKLARTLVREVENKLNVKLADDYNLISGLTTHLEPAVSRLKMGMKIRNPILKDLKREYNDIFKITKEAAEVLAEELACEIPDSEIGYLTMHIASALENADFYFSRINTLVVCSSGIGSSRILAARLKKTLSNLEIVAETSALNIEEYLENNQVDLIISTVALDKYSEKTAVVSPVLVKEDIRKINNKIKQINISKAQEKKTKNITAAEDGSFEENLELVSRLSNDILKLIREFKIIEFDKLNNYQEIFRKICSGNYLPENFDKPKVYQALVEREKKGATIIPEMKLALLHGRSEGVDYPFISLVKLKETLKVKNIKNEENIDRIIVLLAPEKMLKEEINLLSKFSSSIIENENFSQIIRRGSREEFLKYFKELMSTYFNDFMLTQ</sequence>
<dbReference type="GO" id="GO:0009401">
    <property type="term" value="P:phosphoenolpyruvate-dependent sugar phosphotransferase system"/>
    <property type="evidence" value="ECO:0007669"/>
    <property type="project" value="InterPro"/>
</dbReference>
<dbReference type="PANTHER" id="PTHR30185">
    <property type="entry name" value="CRYPTIC BETA-GLUCOSIDE BGL OPERON ANTITERMINATOR"/>
    <property type="match status" value="1"/>
</dbReference>
<evidence type="ECO:0000259" key="6">
    <source>
        <dbReference type="PROSITE" id="PS51099"/>
    </source>
</evidence>
<dbReference type="SUPFAM" id="SSF46785">
    <property type="entry name" value="Winged helix' DNA-binding domain"/>
    <property type="match status" value="1"/>
</dbReference>
<evidence type="ECO:0000256" key="2">
    <source>
        <dbReference type="ARBA" id="ARBA00022737"/>
    </source>
</evidence>
<dbReference type="InterPro" id="IPR036634">
    <property type="entry name" value="PRD_sf"/>
</dbReference>
<dbReference type="GO" id="GO:0006355">
    <property type="term" value="P:regulation of DNA-templated transcription"/>
    <property type="evidence" value="ECO:0007669"/>
    <property type="project" value="InterPro"/>
</dbReference>
<dbReference type="AlphaFoldDB" id="A0A4V3G574"/>
<dbReference type="Gene3D" id="1.10.10.10">
    <property type="entry name" value="Winged helix-like DNA-binding domain superfamily/Winged helix DNA-binding domain"/>
    <property type="match status" value="1"/>
</dbReference>
<dbReference type="Pfam" id="PF08279">
    <property type="entry name" value="HTH_11"/>
    <property type="match status" value="1"/>
</dbReference>
<dbReference type="Proteomes" id="UP000294697">
    <property type="component" value="Unassembled WGS sequence"/>
</dbReference>
<dbReference type="InterPro" id="IPR011608">
    <property type="entry name" value="PRD"/>
</dbReference>
<evidence type="ECO:0000256" key="4">
    <source>
        <dbReference type="ARBA" id="ARBA00023163"/>
    </source>
</evidence>
<dbReference type="OrthoDB" id="3175596at2"/>
<gene>
    <name evidence="8" type="ORF">C8C77_11127</name>
</gene>
<dbReference type="Pfam" id="PF00874">
    <property type="entry name" value="PRD"/>
    <property type="match status" value="2"/>
</dbReference>
<keyword evidence="2" id="KW-0677">Repeat</keyword>
<dbReference type="InterPro" id="IPR016152">
    <property type="entry name" value="PTrfase/Anion_transptr"/>
</dbReference>
<keyword evidence="1" id="KW-0808">Transferase</keyword>
<dbReference type="InterPro" id="IPR013196">
    <property type="entry name" value="HTH_11"/>
</dbReference>
<evidence type="ECO:0000256" key="3">
    <source>
        <dbReference type="ARBA" id="ARBA00023015"/>
    </source>
</evidence>
<dbReference type="PANTHER" id="PTHR30185:SF18">
    <property type="entry name" value="TRANSCRIPTIONAL REGULATOR MTLR"/>
    <property type="match status" value="1"/>
</dbReference>
<keyword evidence="3" id="KW-0805">Transcription regulation</keyword>
<dbReference type="Pfam" id="PF02302">
    <property type="entry name" value="PTS_IIB"/>
    <property type="match status" value="1"/>
</dbReference>
<reference evidence="8 9" key="1">
    <citation type="submission" date="2019-03" db="EMBL/GenBank/DDBJ databases">
        <title>Subsurface microbial communities from deep shales in Ohio and West Virginia, USA.</title>
        <authorList>
            <person name="Wrighton K."/>
        </authorList>
    </citation>
    <scope>NUCLEOTIDE SEQUENCE [LARGE SCALE GENOMIC DNA]</scope>
    <source>
        <strain evidence="8 9">MSL9.2</strain>
    </source>
</reference>
<dbReference type="RefSeq" id="WP_111572456.1">
    <property type="nucleotide sequence ID" value="NZ_QLME01000013.1"/>
</dbReference>
<dbReference type="PROSITE" id="PS51099">
    <property type="entry name" value="PTS_EIIB_TYPE_2"/>
    <property type="match status" value="1"/>
</dbReference>
<dbReference type="SUPFAM" id="SSF52794">
    <property type="entry name" value="PTS system IIB component-like"/>
    <property type="match status" value="1"/>
</dbReference>
<protein>
    <submittedName>
        <fullName evidence="8">BglG family transcriptional antiterminator</fullName>
    </submittedName>
</protein>
<comment type="caution">
    <text evidence="8">The sequence shown here is derived from an EMBL/GenBank/DDBJ whole genome shotgun (WGS) entry which is preliminary data.</text>
</comment>
<accession>A0A4V3G574</accession>
<keyword evidence="4" id="KW-0804">Transcription</keyword>
<dbReference type="InterPro" id="IPR036095">
    <property type="entry name" value="PTS_EIIB-like_sf"/>
</dbReference>
<organism evidence="8 9">
    <name type="scientific">Halanaerobium saccharolyticum</name>
    <dbReference type="NCBI Taxonomy" id="43595"/>
    <lineage>
        <taxon>Bacteria</taxon>
        <taxon>Bacillati</taxon>
        <taxon>Bacillota</taxon>
        <taxon>Clostridia</taxon>
        <taxon>Halanaerobiales</taxon>
        <taxon>Halanaerobiaceae</taxon>
        <taxon>Halanaerobium</taxon>
    </lineage>
</organism>
<dbReference type="GO" id="GO:0008982">
    <property type="term" value="F:protein-N(PI)-phosphohistidine-sugar phosphotransferase activity"/>
    <property type="evidence" value="ECO:0007669"/>
    <property type="project" value="InterPro"/>
</dbReference>
<dbReference type="InterPro" id="IPR002178">
    <property type="entry name" value="PTS_EIIA_type-2_dom"/>
</dbReference>
<dbReference type="InterPro" id="IPR036388">
    <property type="entry name" value="WH-like_DNA-bd_sf"/>
</dbReference>
<name>A0A4V3G574_9FIRM</name>
<evidence type="ECO:0000313" key="9">
    <source>
        <dbReference type="Proteomes" id="UP000294697"/>
    </source>
</evidence>
<evidence type="ECO:0000313" key="8">
    <source>
        <dbReference type="EMBL" id="TDW03629.1"/>
    </source>
</evidence>
<feature type="domain" description="PTS EIIA type-2" evidence="5">
    <location>
        <begin position="556"/>
        <end position="701"/>
    </location>
</feature>
<dbReference type="PROSITE" id="PS51094">
    <property type="entry name" value="PTS_EIIA_TYPE_2"/>
    <property type="match status" value="1"/>
</dbReference>
<dbReference type="InterPro" id="IPR013011">
    <property type="entry name" value="PTS_EIIB_2"/>
</dbReference>
<dbReference type="CDD" id="cd05568">
    <property type="entry name" value="PTS_IIB_bgl_like"/>
    <property type="match status" value="1"/>
</dbReference>
<feature type="domain" description="PRD" evidence="7">
    <location>
        <begin position="323"/>
        <end position="430"/>
    </location>
</feature>
<feature type="domain" description="PRD" evidence="7">
    <location>
        <begin position="210"/>
        <end position="315"/>
    </location>
</feature>
<dbReference type="Gene3D" id="3.40.50.2300">
    <property type="match status" value="1"/>
</dbReference>
<dbReference type="InterPro" id="IPR036390">
    <property type="entry name" value="WH_DNA-bd_sf"/>
</dbReference>
<dbReference type="SUPFAM" id="SSF55804">
    <property type="entry name" value="Phoshotransferase/anion transport protein"/>
    <property type="match status" value="1"/>
</dbReference>
<dbReference type="Gene3D" id="1.10.1790.10">
    <property type="entry name" value="PRD domain"/>
    <property type="match status" value="2"/>
</dbReference>
<evidence type="ECO:0000259" key="5">
    <source>
        <dbReference type="PROSITE" id="PS51094"/>
    </source>
</evidence>
<proteinExistence type="predicted"/>
<dbReference type="EMBL" id="SODA01000011">
    <property type="protein sequence ID" value="TDW03629.1"/>
    <property type="molecule type" value="Genomic_DNA"/>
</dbReference>